<keyword evidence="1" id="KW-0472">Membrane</keyword>
<dbReference type="OrthoDB" id="1920638at2759"/>
<evidence type="ECO:0000313" key="3">
    <source>
        <dbReference type="Proteomes" id="UP001085076"/>
    </source>
</evidence>
<gene>
    <name evidence="2" type="ORF">J5N97_019601</name>
</gene>
<protein>
    <submittedName>
        <fullName evidence="2">Uncharacterized protein</fullName>
    </submittedName>
</protein>
<comment type="caution">
    <text evidence="2">The sequence shown here is derived from an EMBL/GenBank/DDBJ whole genome shotgun (WGS) entry which is preliminary data.</text>
</comment>
<feature type="transmembrane region" description="Helical" evidence="1">
    <location>
        <begin position="62"/>
        <end position="84"/>
    </location>
</feature>
<dbReference type="AlphaFoldDB" id="A0A9D5HCV8"/>
<accession>A0A9D5HCV8</accession>
<dbReference type="EMBL" id="JAGGNH010000005">
    <property type="protein sequence ID" value="KAJ0971642.1"/>
    <property type="molecule type" value="Genomic_DNA"/>
</dbReference>
<reference evidence="2" key="1">
    <citation type="submission" date="2021-03" db="EMBL/GenBank/DDBJ databases">
        <authorList>
            <person name="Li Z."/>
            <person name="Yang C."/>
        </authorList>
    </citation>
    <scope>NUCLEOTIDE SEQUENCE</scope>
    <source>
        <strain evidence="2">Dzin_1.0</strain>
        <tissue evidence="2">Leaf</tissue>
    </source>
</reference>
<keyword evidence="1" id="KW-1133">Transmembrane helix</keyword>
<proteinExistence type="predicted"/>
<keyword evidence="3" id="KW-1185">Reference proteome</keyword>
<keyword evidence="1" id="KW-0812">Transmembrane</keyword>
<dbReference type="Proteomes" id="UP001085076">
    <property type="component" value="Miscellaneous, Linkage group lg05"/>
</dbReference>
<evidence type="ECO:0000256" key="1">
    <source>
        <dbReference type="SAM" id="Phobius"/>
    </source>
</evidence>
<sequence>MAPAASGQQDLPLNENDSQDMVLFEVLREASAMAVAADVGGALGMRRGEQSERAEKKHYRGIWIHLIVGNLLGFWLLEIGSLFVKVALMTPIEKLAIAASDSPLRSVSPFTPFLMLLICT</sequence>
<name>A0A9D5HCV8_9LILI</name>
<organism evidence="2 3">
    <name type="scientific">Dioscorea zingiberensis</name>
    <dbReference type="NCBI Taxonomy" id="325984"/>
    <lineage>
        <taxon>Eukaryota</taxon>
        <taxon>Viridiplantae</taxon>
        <taxon>Streptophyta</taxon>
        <taxon>Embryophyta</taxon>
        <taxon>Tracheophyta</taxon>
        <taxon>Spermatophyta</taxon>
        <taxon>Magnoliopsida</taxon>
        <taxon>Liliopsida</taxon>
        <taxon>Dioscoreales</taxon>
        <taxon>Dioscoreaceae</taxon>
        <taxon>Dioscorea</taxon>
    </lineage>
</organism>
<reference evidence="2" key="2">
    <citation type="journal article" date="2022" name="Hortic Res">
        <title>The genome of Dioscorea zingiberensis sheds light on the biosynthesis, origin and evolution of the medicinally important diosgenin saponins.</title>
        <authorList>
            <person name="Li Y."/>
            <person name="Tan C."/>
            <person name="Li Z."/>
            <person name="Guo J."/>
            <person name="Li S."/>
            <person name="Chen X."/>
            <person name="Wang C."/>
            <person name="Dai X."/>
            <person name="Yang H."/>
            <person name="Song W."/>
            <person name="Hou L."/>
            <person name="Xu J."/>
            <person name="Tong Z."/>
            <person name="Xu A."/>
            <person name="Yuan X."/>
            <person name="Wang W."/>
            <person name="Yang Q."/>
            <person name="Chen L."/>
            <person name="Sun Z."/>
            <person name="Wang K."/>
            <person name="Pan B."/>
            <person name="Chen J."/>
            <person name="Bao Y."/>
            <person name="Liu F."/>
            <person name="Qi X."/>
            <person name="Gang D.R."/>
            <person name="Wen J."/>
            <person name="Li J."/>
        </authorList>
    </citation>
    <scope>NUCLEOTIDE SEQUENCE</scope>
    <source>
        <strain evidence="2">Dzin_1.0</strain>
    </source>
</reference>
<evidence type="ECO:0000313" key="2">
    <source>
        <dbReference type="EMBL" id="KAJ0971642.1"/>
    </source>
</evidence>